<dbReference type="Proteomes" id="UP000616201">
    <property type="component" value="Unassembled WGS sequence"/>
</dbReference>
<comment type="similarity">
    <text evidence="2">Belongs to the SusD family.</text>
</comment>
<dbReference type="Pfam" id="PF14322">
    <property type="entry name" value="SusD-like_3"/>
    <property type="match status" value="1"/>
</dbReference>
<comment type="subcellular location">
    <subcellularLocation>
        <location evidence="1">Cell outer membrane</location>
    </subcellularLocation>
</comment>
<evidence type="ECO:0000256" key="4">
    <source>
        <dbReference type="ARBA" id="ARBA00023136"/>
    </source>
</evidence>
<dbReference type="Gene3D" id="1.25.40.390">
    <property type="match status" value="1"/>
</dbReference>
<gene>
    <name evidence="8" type="ORF">C4F49_06775</name>
</gene>
<keyword evidence="9" id="KW-1185">Reference proteome</keyword>
<reference evidence="8" key="1">
    <citation type="submission" date="2018-02" db="EMBL/GenBank/DDBJ databases">
        <authorList>
            <person name="Vasarhelyi B.M."/>
            <person name="Deshmukh S."/>
            <person name="Balint B."/>
            <person name="Kukolya J."/>
        </authorList>
    </citation>
    <scope>NUCLEOTIDE SEQUENCE</scope>
    <source>
        <strain evidence="8">KB22</strain>
    </source>
</reference>
<evidence type="ECO:0000256" key="5">
    <source>
        <dbReference type="ARBA" id="ARBA00023237"/>
    </source>
</evidence>
<evidence type="ECO:0000313" key="9">
    <source>
        <dbReference type="Proteomes" id="UP000616201"/>
    </source>
</evidence>
<dbReference type="AlphaFoldDB" id="A0A928UVB2"/>
<dbReference type="PROSITE" id="PS51257">
    <property type="entry name" value="PROKAR_LIPOPROTEIN"/>
    <property type="match status" value="1"/>
</dbReference>
<dbReference type="InterPro" id="IPR012944">
    <property type="entry name" value="SusD_RagB_dom"/>
</dbReference>
<evidence type="ECO:0000259" key="6">
    <source>
        <dbReference type="Pfam" id="PF07980"/>
    </source>
</evidence>
<keyword evidence="5" id="KW-0998">Cell outer membrane</keyword>
<dbReference type="Pfam" id="PF07980">
    <property type="entry name" value="SusD_RagB"/>
    <property type="match status" value="1"/>
</dbReference>
<evidence type="ECO:0000259" key="7">
    <source>
        <dbReference type="Pfam" id="PF14322"/>
    </source>
</evidence>
<dbReference type="RefSeq" id="WP_196935319.1">
    <property type="nucleotide sequence ID" value="NZ_MU158698.1"/>
</dbReference>
<dbReference type="EMBL" id="PRDK01000004">
    <property type="protein sequence ID" value="MBE8713377.1"/>
    <property type="molecule type" value="Genomic_DNA"/>
</dbReference>
<accession>A0A928UVB2</accession>
<feature type="domain" description="SusD-like N-terminal" evidence="7">
    <location>
        <begin position="22"/>
        <end position="211"/>
    </location>
</feature>
<organism evidence="8 9">
    <name type="scientific">Sphingobacterium hungaricum</name>
    <dbReference type="NCBI Taxonomy" id="2082723"/>
    <lineage>
        <taxon>Bacteria</taxon>
        <taxon>Pseudomonadati</taxon>
        <taxon>Bacteroidota</taxon>
        <taxon>Sphingobacteriia</taxon>
        <taxon>Sphingobacteriales</taxon>
        <taxon>Sphingobacteriaceae</taxon>
        <taxon>Sphingobacterium</taxon>
    </lineage>
</organism>
<feature type="domain" description="RagB/SusD" evidence="6">
    <location>
        <begin position="271"/>
        <end position="531"/>
    </location>
</feature>
<dbReference type="InterPro" id="IPR033985">
    <property type="entry name" value="SusD-like_N"/>
</dbReference>
<evidence type="ECO:0000313" key="8">
    <source>
        <dbReference type="EMBL" id="MBE8713377.1"/>
    </source>
</evidence>
<sequence>MRNIIPIILLSSTALFTSCDKDFLDQQYKDQFNDNGSFLTSEKEATQALTGVYNGWEAGDYVFYLDCVSDNAFNYHAHEGYQALGNGTATPTASGAAGGRFSYVTIRKANWFLENITKAEMNESTKKRYIAEARVIRAYRYLDLAILFKNVPLVTKVLPLDETLQESNTQQEILDFVVVELTEAAADLPLTYGAADKGRFTKGAALGFKARALAYQNKHDDVIRVTDEIIGLGQYSLFADYAGLFEISNENNAEILSDVQYIENIQGYTNLGVILPNSLGGWGSIVPTQNLVDAYQTAAGKFIDEASSGYLATNPYVNRDSRLTKTVVYPGQLYADKYHDPLSPSSDDYSQGKDNASKTGYNFKKYIQSPKSFANVWNVGSNIIVQRYAEILLLNAEAKIEADKIDNSVYSNLNLVRNRAGLPDVDQAVYNSKAPLQKLVRNELRVELAGEGRRFFDLVRWKTAEVVMKLPVQGTFKSGTVNQTTGAVTYTSTERNTVENRTFDPAKNYFWPIPQSVIDNSKGAITQNANY</sequence>
<name>A0A928UVB2_9SPHI</name>
<dbReference type="InterPro" id="IPR011990">
    <property type="entry name" value="TPR-like_helical_dom_sf"/>
</dbReference>
<keyword evidence="4" id="KW-0472">Membrane</keyword>
<proteinExistence type="inferred from homology"/>
<protein>
    <submittedName>
        <fullName evidence="8">RagB/SusD family nutrient uptake outer membrane protein</fullName>
    </submittedName>
</protein>
<dbReference type="GO" id="GO:0009279">
    <property type="term" value="C:cell outer membrane"/>
    <property type="evidence" value="ECO:0007669"/>
    <property type="project" value="UniProtKB-SubCell"/>
</dbReference>
<evidence type="ECO:0000256" key="3">
    <source>
        <dbReference type="ARBA" id="ARBA00022729"/>
    </source>
</evidence>
<keyword evidence="3" id="KW-0732">Signal</keyword>
<dbReference type="SUPFAM" id="SSF48452">
    <property type="entry name" value="TPR-like"/>
    <property type="match status" value="1"/>
</dbReference>
<comment type="caution">
    <text evidence="8">The sequence shown here is derived from an EMBL/GenBank/DDBJ whole genome shotgun (WGS) entry which is preliminary data.</text>
</comment>
<evidence type="ECO:0000256" key="2">
    <source>
        <dbReference type="ARBA" id="ARBA00006275"/>
    </source>
</evidence>
<evidence type="ECO:0000256" key="1">
    <source>
        <dbReference type="ARBA" id="ARBA00004442"/>
    </source>
</evidence>